<reference evidence="2 3" key="1">
    <citation type="journal article" date="2024" name="G3 (Bethesda)">
        <title>Genome assembly of Hibiscus sabdariffa L. provides insights into metabolisms of medicinal natural products.</title>
        <authorList>
            <person name="Kim T."/>
        </authorList>
    </citation>
    <scope>NUCLEOTIDE SEQUENCE [LARGE SCALE GENOMIC DNA]</scope>
    <source>
        <strain evidence="2">TK-2024</strain>
        <tissue evidence="2">Old leaves</tissue>
    </source>
</reference>
<feature type="region of interest" description="Disordered" evidence="1">
    <location>
        <begin position="261"/>
        <end position="287"/>
    </location>
</feature>
<keyword evidence="3" id="KW-1185">Reference proteome</keyword>
<comment type="caution">
    <text evidence="2">The sequence shown here is derived from an EMBL/GenBank/DDBJ whole genome shotgun (WGS) entry which is preliminary data.</text>
</comment>
<evidence type="ECO:0000313" key="2">
    <source>
        <dbReference type="EMBL" id="KAK9045737.1"/>
    </source>
</evidence>
<evidence type="ECO:0000256" key="1">
    <source>
        <dbReference type="SAM" id="MobiDB-lite"/>
    </source>
</evidence>
<dbReference type="Proteomes" id="UP001396334">
    <property type="component" value="Unassembled WGS sequence"/>
</dbReference>
<protein>
    <submittedName>
        <fullName evidence="2">Uncharacterized protein</fullName>
    </submittedName>
</protein>
<dbReference type="EMBL" id="JBBPBN010000001">
    <property type="protein sequence ID" value="KAK9045737.1"/>
    <property type="molecule type" value="Genomic_DNA"/>
</dbReference>
<feature type="compositionally biased region" description="Basic and acidic residues" evidence="1">
    <location>
        <begin position="261"/>
        <end position="271"/>
    </location>
</feature>
<evidence type="ECO:0000313" key="3">
    <source>
        <dbReference type="Proteomes" id="UP001396334"/>
    </source>
</evidence>
<sequence length="287" mass="30876">MSDHPDVGKQTCHSKPVVVVEKRDDQDLTRVQGVGKQIPSFKEKLLGQSGTVQGSYSIAELDVEVTNRRRRNVNLHGAVGRNSGVTRNKKVMGSRFESLSSDIMDVNEEITELQPLGDVSGRRDVLRKGSLATTECEQGTQDIVGSVENSSREVAEARVEADGVNKAVASLEKVAMVTSSLNSEKHMAVLVGSTEETRIHWNTKGRVLPASIRGSTVKSGSRFQLGVKGGASTSIVNKKVVDRSASKAKVSGRLANLVSDLDKAAAEEEPRATMSRKPTGVDKIQVD</sequence>
<accession>A0ABR2U7Y8</accession>
<gene>
    <name evidence="2" type="ORF">V6N11_051645</name>
</gene>
<organism evidence="2 3">
    <name type="scientific">Hibiscus sabdariffa</name>
    <name type="common">roselle</name>
    <dbReference type="NCBI Taxonomy" id="183260"/>
    <lineage>
        <taxon>Eukaryota</taxon>
        <taxon>Viridiplantae</taxon>
        <taxon>Streptophyta</taxon>
        <taxon>Embryophyta</taxon>
        <taxon>Tracheophyta</taxon>
        <taxon>Spermatophyta</taxon>
        <taxon>Magnoliopsida</taxon>
        <taxon>eudicotyledons</taxon>
        <taxon>Gunneridae</taxon>
        <taxon>Pentapetalae</taxon>
        <taxon>rosids</taxon>
        <taxon>malvids</taxon>
        <taxon>Malvales</taxon>
        <taxon>Malvaceae</taxon>
        <taxon>Malvoideae</taxon>
        <taxon>Hibiscus</taxon>
    </lineage>
</organism>
<proteinExistence type="predicted"/>
<name>A0ABR2U7Y8_9ROSI</name>